<sequence length="152" mass="16890">MPIWKGKAKATLYKVHSYATITGTFSAILHAMLLIVDTYMPFSWKEVLVPFAAENDPLWNGLGSLALYGTLVIILTTDLRAKLNKTLWRIIHIGSYPTFVMAMIHGIEVGSDSQSPLMYLLYVSTFGILLVLLIVRMVIGRKKAGAYLADRG</sequence>
<dbReference type="Proteomes" id="UP000271031">
    <property type="component" value="Unassembled WGS sequence"/>
</dbReference>
<keyword evidence="1" id="KW-1133">Transmembrane helix</keyword>
<comment type="caution">
    <text evidence="2">The sequence shown here is derived from an EMBL/GenBank/DDBJ whole genome shotgun (WGS) entry which is preliminary data.</text>
</comment>
<feature type="transmembrane region" description="Helical" evidence="1">
    <location>
        <begin position="119"/>
        <end position="139"/>
    </location>
</feature>
<protein>
    <submittedName>
        <fullName evidence="2">Ferric reductase</fullName>
    </submittedName>
</protein>
<accession>A0A3M8CV76</accession>
<name>A0A3M8CV76_9BACL</name>
<keyword evidence="3" id="KW-1185">Reference proteome</keyword>
<reference evidence="2 3" key="1">
    <citation type="submission" date="2018-10" db="EMBL/GenBank/DDBJ databases">
        <title>Phylogenomics of Brevibacillus.</title>
        <authorList>
            <person name="Dunlap C."/>
        </authorList>
    </citation>
    <scope>NUCLEOTIDE SEQUENCE [LARGE SCALE GENOMIC DNA]</scope>
    <source>
        <strain evidence="2 3">JCM 15716</strain>
    </source>
</reference>
<evidence type="ECO:0000256" key="1">
    <source>
        <dbReference type="SAM" id="Phobius"/>
    </source>
</evidence>
<feature type="transmembrane region" description="Helical" evidence="1">
    <location>
        <begin position="87"/>
        <end position="107"/>
    </location>
</feature>
<evidence type="ECO:0000313" key="3">
    <source>
        <dbReference type="Proteomes" id="UP000271031"/>
    </source>
</evidence>
<keyword evidence="1" id="KW-0472">Membrane</keyword>
<evidence type="ECO:0000313" key="2">
    <source>
        <dbReference type="EMBL" id="RNB79644.1"/>
    </source>
</evidence>
<organism evidence="2 3">
    <name type="scientific">Brevibacillus fluminis</name>
    <dbReference type="NCBI Taxonomy" id="511487"/>
    <lineage>
        <taxon>Bacteria</taxon>
        <taxon>Bacillati</taxon>
        <taxon>Bacillota</taxon>
        <taxon>Bacilli</taxon>
        <taxon>Bacillales</taxon>
        <taxon>Paenibacillaceae</taxon>
        <taxon>Brevibacillus</taxon>
    </lineage>
</organism>
<dbReference type="EMBL" id="RHHQ01000028">
    <property type="protein sequence ID" value="RNB79644.1"/>
    <property type="molecule type" value="Genomic_DNA"/>
</dbReference>
<dbReference type="OrthoDB" id="6656329at2"/>
<dbReference type="AlphaFoldDB" id="A0A3M8CV76"/>
<feature type="transmembrane region" description="Helical" evidence="1">
    <location>
        <begin position="12"/>
        <end position="36"/>
    </location>
</feature>
<keyword evidence="1" id="KW-0812">Transmembrane</keyword>
<feature type="transmembrane region" description="Helical" evidence="1">
    <location>
        <begin position="58"/>
        <end position="75"/>
    </location>
</feature>
<gene>
    <name evidence="2" type="ORF">EDM56_28850</name>
</gene>
<proteinExistence type="predicted"/>